<name>A0ABT3SNZ6_9MYCO</name>
<dbReference type="Proteomes" id="UP001300745">
    <property type="component" value="Unassembled WGS sequence"/>
</dbReference>
<gene>
    <name evidence="1" type="ORF">ORI27_29685</name>
</gene>
<keyword evidence="2" id="KW-1185">Reference proteome</keyword>
<dbReference type="RefSeq" id="WP_266000739.1">
    <property type="nucleotide sequence ID" value="NZ_JAPJDN010000049.1"/>
</dbReference>
<sequence length="275" mass="30316">MRWPHNAVPDGQYAELVAAARRGDREIDHKVLIELLMQSVAEDHQRDSGPGPLVEFDDGPATFLFAQAGTSHADRTLLAVGHPETPREVRDVVYQRGYPLPDLLAGRPVDRGHLIPYTGGGQYGPNLFVQDRALNRGWSRDGRGYRALERAAVAGTPATLMFARPRYVDDTDVPGFVDLGVATATDVAVHRFRNRFDVAEVRRELRIVLPGATNAQIGALGAVNLAVPARRPEIFRCGSGWGVLPSLSVEANELMPNNRREREHGWAVPGRGRRR</sequence>
<evidence type="ECO:0000313" key="1">
    <source>
        <dbReference type="EMBL" id="MCX2940869.1"/>
    </source>
</evidence>
<proteinExistence type="predicted"/>
<comment type="caution">
    <text evidence="1">The sequence shown here is derived from an EMBL/GenBank/DDBJ whole genome shotgun (WGS) entry which is preliminary data.</text>
</comment>
<reference evidence="1 2" key="1">
    <citation type="submission" date="2022-11" db="EMBL/GenBank/DDBJ databases">
        <title>Mycobacterium sp. nov.</title>
        <authorList>
            <person name="Papic B."/>
            <person name="Spicic S."/>
            <person name="Duvnjak S."/>
        </authorList>
    </citation>
    <scope>NUCLEOTIDE SEQUENCE [LARGE SCALE GENOMIC DNA]</scope>
    <source>
        <strain evidence="1 2">CVI_P4</strain>
    </source>
</reference>
<evidence type="ECO:0000313" key="2">
    <source>
        <dbReference type="Proteomes" id="UP001300745"/>
    </source>
</evidence>
<protein>
    <submittedName>
        <fullName evidence="1">Uncharacterized protein</fullName>
    </submittedName>
</protein>
<dbReference type="EMBL" id="JAPJDO010000049">
    <property type="protein sequence ID" value="MCX2940869.1"/>
    <property type="molecule type" value="Genomic_DNA"/>
</dbReference>
<accession>A0ABT3SNZ6</accession>
<organism evidence="1 2">
    <name type="scientific">Mycobacterium pinniadriaticum</name>
    <dbReference type="NCBI Taxonomy" id="2994102"/>
    <lineage>
        <taxon>Bacteria</taxon>
        <taxon>Bacillati</taxon>
        <taxon>Actinomycetota</taxon>
        <taxon>Actinomycetes</taxon>
        <taxon>Mycobacteriales</taxon>
        <taxon>Mycobacteriaceae</taxon>
        <taxon>Mycobacterium</taxon>
    </lineage>
</organism>